<feature type="domain" description="Helicase ATP-binding" evidence="21">
    <location>
        <begin position="32"/>
        <end position="211"/>
    </location>
</feature>
<evidence type="ECO:0000313" key="24">
    <source>
        <dbReference type="Proteomes" id="UP000694853"/>
    </source>
</evidence>
<evidence type="ECO:0000259" key="20">
    <source>
        <dbReference type="PROSITE" id="PS50821"/>
    </source>
</evidence>
<evidence type="ECO:0000256" key="16">
    <source>
        <dbReference type="ARBA" id="ARBA00023242"/>
    </source>
</evidence>
<dbReference type="PROSITE" id="PS50821">
    <property type="entry name" value="PAZ"/>
    <property type="match status" value="1"/>
</dbReference>
<keyword evidence="8" id="KW-0255">Endonuclease</keyword>
<dbReference type="FunFam" id="3.40.50.300:FF:000420">
    <property type="entry name" value="Endoribonuclease dicer-like 1"/>
    <property type="match status" value="1"/>
</dbReference>
<evidence type="ECO:0000256" key="5">
    <source>
        <dbReference type="ARBA" id="ARBA00022723"/>
    </source>
</evidence>
<evidence type="ECO:0000256" key="14">
    <source>
        <dbReference type="ARBA" id="ARBA00023158"/>
    </source>
</evidence>
<dbReference type="PROSITE" id="PS50142">
    <property type="entry name" value="RNASE_3_2"/>
    <property type="match status" value="2"/>
</dbReference>
<dbReference type="Proteomes" id="UP000694853">
    <property type="component" value="Unplaced"/>
</dbReference>
<accession>A0A8B8JSP6</accession>
<dbReference type="SUPFAM" id="SSF69065">
    <property type="entry name" value="RNase III domain-like"/>
    <property type="match status" value="2"/>
</dbReference>
<dbReference type="SMART" id="SM00487">
    <property type="entry name" value="DEXDc"/>
    <property type="match status" value="1"/>
</dbReference>
<dbReference type="Pfam" id="PF00636">
    <property type="entry name" value="Ribonuclease_3"/>
    <property type="match status" value="2"/>
</dbReference>
<dbReference type="Gene3D" id="2.170.260.10">
    <property type="entry name" value="paz domain"/>
    <property type="match status" value="1"/>
</dbReference>
<dbReference type="PANTHER" id="PTHR14950">
    <property type="entry name" value="DICER-RELATED"/>
    <property type="match status" value="1"/>
</dbReference>
<dbReference type="Gene3D" id="3.40.50.300">
    <property type="entry name" value="P-loop containing nucleotide triphosphate hydrolases"/>
    <property type="match status" value="2"/>
</dbReference>
<dbReference type="SMART" id="SM00535">
    <property type="entry name" value="RIBOc"/>
    <property type="match status" value="2"/>
</dbReference>
<dbReference type="GO" id="GO:0046872">
    <property type="term" value="F:metal ion binding"/>
    <property type="evidence" value="ECO:0007669"/>
    <property type="project" value="UniProtKB-KW"/>
</dbReference>
<dbReference type="Pfam" id="PF03368">
    <property type="entry name" value="Dicer_dimer"/>
    <property type="match status" value="1"/>
</dbReference>
<dbReference type="Pfam" id="PF00271">
    <property type="entry name" value="Helicase_C"/>
    <property type="match status" value="1"/>
</dbReference>
<sequence>MEEVHSMNIDTHSQQQIVPNVLQFARSYQLEALDKAIRENTIVYLETGSGKTLIAIMLLRSYAYHLRKPSPFIAVFLVPKVVLVSQQAKALKMHTDLKVGMYWGDMRVDFWDAAMWKQEMEKHEVLVMTPSILLECLRHSFIKLKMIKVLIMDECHHARGRHPYACIMTEFYHHQLKSGISELPRIFGMTASPIKAKVGNSALTLSENIWKLMSLMHSKVYTCVSEAVIAEFIPTSTPKFKFYRENGIQFALFEELAVQLKTLKQQHELSLRSPDFTKSSAESAHKRITKIYSALIFCLDELGVWLAFKAAELSSSNELESFSWGTSGDQVVKNFSLASMLTLKTYLPSGPQWSIGDNMKSAVEMGLLTSKVCCLIDSLLQYRGLTEMRCIVFVERVITAIVLEALLNALLPKYNSWKTKFIAGDNFGMQYQSRNEQNDIVEEFRMGLVNIIVATSILEEGLDVQSCNLVIRFDPSPTVCSFIQSRGRARKQNSDYILMVESGDSVTRSRLEKYLASGDIMRKESLRHSSLPCDPFESDQFHEEAYRVASTEAVANLSSSITLIHLYCSRLPADGYFKPTARWDKETGTLYLPKSCPLQPIHVQGDKKLLKNIACLEACKQLHEIGALTDNLVPDIVIEEAEVEEFGNEPYDENQPTYLPFGLVNRVSYSSRTTYHCYLLELNQHFSYDISVQDIFLATRIELDPEIGCMQFNDMCFDRGSLSVNLRYKGTIDLSPDQVLLCKTFQVTVLKILIDDNVEKLATVLDRCNLEDDLEIDYLLLPATTQGHSPLVDWFVINSVNPSNISCKYHTPNIQTKNGLACTCKLQNALVCTPHNGYIYITTGIRELDGNSPLELRVGEVTTYKKYYKQRHGIQLHFEHQRLLKARHNFHVKNYCHGSRHEKEGEDSKSFVELPPEVCSIIMSPITDRIIYSFSFIPSIMHRLGSLLGAFNLKKMHLDHCTQNEIQTVKVLEAITTKKCKETFHYESLETLGDSFLKYAASQQLFKTYQNHHEGLLSLKRQKIISNAALCKLGCSSKLPGFIQNEPFDPNTWIIPGDKSISSKIKELVINETKIYVSGERKLKKKTVADVVEALIGACLSNGGEKAALLFMDSVGIKVSFNTIPYERHFNDHVENLVHVSFLESLLKYPFRDCSLLLEALTHGSYMLPEVPRCYQRLEFLGDSVLDFLITWHLYNEYPGMSPGQLTDMRSASVNNDCYAWSAIKAGLHKHVLHASQKLHKDIAVTLHDFDKLSSLSTSGWDSETSLPKVLGDIIESLAGAILVDSGYNKEVVWQKIRPLLEPLVTPETLKLNPTRELYELCHKKGYVISKPEVSRDNGVTTYRMEIQSNGVVIQEGEYNGPDHKKTAKKIVCKKILKLLKEGGL</sequence>
<dbReference type="GO" id="GO:0005524">
    <property type="term" value="F:ATP binding"/>
    <property type="evidence" value="ECO:0007669"/>
    <property type="project" value="UniProtKB-KW"/>
</dbReference>
<comment type="subcellular location">
    <subcellularLocation>
        <location evidence="3">Nucleus</location>
    </subcellularLocation>
</comment>
<gene>
    <name evidence="25" type="primary">LOC113849096</name>
</gene>
<evidence type="ECO:0000259" key="21">
    <source>
        <dbReference type="PROSITE" id="PS51192"/>
    </source>
</evidence>
<dbReference type="InterPro" id="IPR005034">
    <property type="entry name" value="Dicer_dimerisation"/>
</dbReference>
<dbReference type="SUPFAM" id="SSF54768">
    <property type="entry name" value="dsRNA-binding domain-like"/>
    <property type="match status" value="1"/>
</dbReference>
<keyword evidence="9" id="KW-0378">Hydrolase</keyword>
<reference evidence="24" key="1">
    <citation type="journal article" date="2019" name="Toxins">
        <title>Detection of Abrin-Like and Prepropulchellin-Like Toxin Genes and Transcripts Using Whole Genome Sequencing and Full-Length Transcript Sequencing of Abrus precatorius.</title>
        <authorList>
            <person name="Hovde B.T."/>
            <person name="Daligault H.E."/>
            <person name="Hanschen E.R."/>
            <person name="Kunde Y.A."/>
            <person name="Johnson M.B."/>
            <person name="Starkenburg S.R."/>
            <person name="Johnson S.L."/>
        </authorList>
    </citation>
    <scope>NUCLEOTIDE SEQUENCE [LARGE SCALE GENOMIC DNA]</scope>
</reference>
<dbReference type="Pfam" id="PF00270">
    <property type="entry name" value="DEAD"/>
    <property type="match status" value="1"/>
</dbReference>
<dbReference type="InterPro" id="IPR003100">
    <property type="entry name" value="PAZ_dom"/>
</dbReference>
<evidence type="ECO:0000256" key="13">
    <source>
        <dbReference type="ARBA" id="ARBA00022884"/>
    </source>
</evidence>
<evidence type="ECO:0000256" key="8">
    <source>
        <dbReference type="ARBA" id="ARBA00022759"/>
    </source>
</evidence>
<dbReference type="GO" id="GO:0010267">
    <property type="term" value="P:ta-siRNA processing"/>
    <property type="evidence" value="ECO:0007669"/>
    <property type="project" value="UniProtKB-ARBA"/>
</dbReference>
<dbReference type="InterPro" id="IPR011545">
    <property type="entry name" value="DEAD/DEAH_box_helicase_dom"/>
</dbReference>
<dbReference type="SMART" id="SM00949">
    <property type="entry name" value="PAZ"/>
    <property type="match status" value="1"/>
</dbReference>
<dbReference type="KEGG" id="aprc:113849096"/>
<evidence type="ECO:0000256" key="18">
    <source>
        <dbReference type="PROSITE-ProRule" id="PRU00657"/>
    </source>
</evidence>
<evidence type="ECO:0000256" key="1">
    <source>
        <dbReference type="ARBA" id="ARBA00001936"/>
    </source>
</evidence>
<dbReference type="InterPro" id="IPR036389">
    <property type="entry name" value="RNase_III_sf"/>
</dbReference>
<feature type="domain" description="Helicase C-terminal" evidence="22">
    <location>
        <begin position="378"/>
        <end position="539"/>
    </location>
</feature>
<dbReference type="Pfam" id="PF02170">
    <property type="entry name" value="PAZ"/>
    <property type="match status" value="1"/>
</dbReference>
<keyword evidence="5" id="KW-0479">Metal-binding</keyword>
<dbReference type="SUPFAM" id="SSF52540">
    <property type="entry name" value="P-loop containing nucleoside triphosphate hydrolases"/>
    <property type="match status" value="1"/>
</dbReference>
<dbReference type="GeneID" id="113849096"/>
<feature type="domain" description="RNase III" evidence="19">
    <location>
        <begin position="1140"/>
        <end position="1287"/>
    </location>
</feature>
<feature type="domain" description="RNase III" evidence="19">
    <location>
        <begin position="937"/>
        <end position="1104"/>
    </location>
</feature>
<keyword evidence="24" id="KW-1185">Reference proteome</keyword>
<dbReference type="InterPro" id="IPR014001">
    <property type="entry name" value="Helicase_ATP-bd"/>
</dbReference>
<dbReference type="CDD" id="cd18034">
    <property type="entry name" value="DEXHc_dicer"/>
    <property type="match status" value="1"/>
</dbReference>
<dbReference type="FunFam" id="3.40.50.300:FF:000705">
    <property type="entry name" value="Endoribonuclease dicer-like protein"/>
    <property type="match status" value="1"/>
</dbReference>
<reference evidence="25" key="2">
    <citation type="submission" date="2025-08" db="UniProtKB">
        <authorList>
            <consortium name="RefSeq"/>
        </authorList>
    </citation>
    <scope>IDENTIFICATION</scope>
    <source>
        <tissue evidence="25">Young leaves</tissue>
    </source>
</reference>
<evidence type="ECO:0000259" key="23">
    <source>
        <dbReference type="PROSITE" id="PS51327"/>
    </source>
</evidence>
<dbReference type="InterPro" id="IPR000999">
    <property type="entry name" value="RNase_III_dom"/>
</dbReference>
<dbReference type="InterPro" id="IPR027417">
    <property type="entry name" value="P-loop_NTPase"/>
</dbReference>
<dbReference type="GO" id="GO:0003723">
    <property type="term" value="F:RNA binding"/>
    <property type="evidence" value="ECO:0007669"/>
    <property type="project" value="UniProtKB-UniRule"/>
</dbReference>
<dbReference type="Gene3D" id="3.30.160.380">
    <property type="entry name" value="Dicer dimerisation domain"/>
    <property type="match status" value="1"/>
</dbReference>
<dbReference type="PROSITE" id="PS51327">
    <property type="entry name" value="DICER_DSRBF"/>
    <property type="match status" value="1"/>
</dbReference>
<protein>
    <submittedName>
        <fullName evidence="25">Endoribonuclease Dicer homolog 2</fullName>
    </submittedName>
</protein>
<dbReference type="CDD" id="cd00593">
    <property type="entry name" value="RIBOc"/>
    <property type="match status" value="2"/>
</dbReference>
<dbReference type="PROSITE" id="PS00517">
    <property type="entry name" value="RNASE_3_1"/>
    <property type="match status" value="1"/>
</dbReference>
<evidence type="ECO:0000256" key="4">
    <source>
        <dbReference type="ARBA" id="ARBA00022722"/>
    </source>
</evidence>
<evidence type="ECO:0000256" key="17">
    <source>
        <dbReference type="ARBA" id="ARBA00035116"/>
    </source>
</evidence>
<dbReference type="FunFam" id="1.10.1520.10:FF:000013">
    <property type="entry name" value="Endoribonuclease Dicer homolog 2"/>
    <property type="match status" value="1"/>
</dbReference>
<dbReference type="GO" id="GO:0004525">
    <property type="term" value="F:ribonuclease III activity"/>
    <property type="evidence" value="ECO:0007669"/>
    <property type="project" value="InterPro"/>
</dbReference>
<proteinExistence type="inferred from homology"/>
<feature type="domain" description="Dicer dsRNA-binding fold" evidence="23">
    <location>
        <begin position="560"/>
        <end position="642"/>
    </location>
</feature>
<keyword evidence="7" id="KW-0547">Nucleotide-binding</keyword>
<comment type="cofactor">
    <cofactor evidence="1">
        <name>Mn(2+)</name>
        <dbReference type="ChEBI" id="CHEBI:29035"/>
    </cofactor>
</comment>
<dbReference type="SMART" id="SM00490">
    <property type="entry name" value="HELICc"/>
    <property type="match status" value="1"/>
</dbReference>
<evidence type="ECO:0000313" key="25">
    <source>
        <dbReference type="RefSeq" id="XP_027334517.1"/>
    </source>
</evidence>
<keyword evidence="13 18" id="KW-0694">RNA-binding</keyword>
<dbReference type="Gene3D" id="1.10.1520.10">
    <property type="entry name" value="Ribonuclease III domain"/>
    <property type="match status" value="2"/>
</dbReference>
<keyword evidence="11" id="KW-0067">ATP-binding</keyword>
<dbReference type="GO" id="GO:0005737">
    <property type="term" value="C:cytoplasm"/>
    <property type="evidence" value="ECO:0007669"/>
    <property type="project" value="TreeGrafter"/>
</dbReference>
<keyword evidence="16" id="KW-0539">Nucleus</keyword>
<evidence type="ECO:0000256" key="7">
    <source>
        <dbReference type="ARBA" id="ARBA00022741"/>
    </source>
</evidence>
<dbReference type="PROSITE" id="PS51192">
    <property type="entry name" value="HELICASE_ATP_BIND_1"/>
    <property type="match status" value="1"/>
</dbReference>
<dbReference type="SUPFAM" id="SSF101690">
    <property type="entry name" value="PAZ domain"/>
    <property type="match status" value="1"/>
</dbReference>
<name>A0A8B8JSP6_ABRPR</name>
<evidence type="ECO:0000256" key="3">
    <source>
        <dbReference type="ARBA" id="ARBA00004123"/>
    </source>
</evidence>
<comment type="cofactor">
    <cofactor evidence="2">
        <name>Mg(2+)</name>
        <dbReference type="ChEBI" id="CHEBI:18420"/>
    </cofactor>
</comment>
<keyword evidence="4" id="KW-0540">Nuclease</keyword>
<keyword evidence="14" id="KW-0943">RNA-mediated gene silencing</keyword>
<dbReference type="PANTHER" id="PTHR14950:SF70">
    <property type="entry name" value="ENDORIBONUCLEASE DICER HOMOLOG 2"/>
    <property type="match status" value="1"/>
</dbReference>
<dbReference type="InterPro" id="IPR036085">
    <property type="entry name" value="PAZ_dom_sf"/>
</dbReference>
<organism evidence="24 25">
    <name type="scientific">Abrus precatorius</name>
    <name type="common">Indian licorice</name>
    <name type="synonym">Glycine abrus</name>
    <dbReference type="NCBI Taxonomy" id="3816"/>
    <lineage>
        <taxon>Eukaryota</taxon>
        <taxon>Viridiplantae</taxon>
        <taxon>Streptophyta</taxon>
        <taxon>Embryophyta</taxon>
        <taxon>Tracheophyta</taxon>
        <taxon>Spermatophyta</taxon>
        <taxon>Magnoliopsida</taxon>
        <taxon>eudicotyledons</taxon>
        <taxon>Gunneridae</taxon>
        <taxon>Pentapetalae</taxon>
        <taxon>rosids</taxon>
        <taxon>fabids</taxon>
        <taxon>Fabales</taxon>
        <taxon>Fabaceae</taxon>
        <taxon>Papilionoideae</taxon>
        <taxon>50 kb inversion clade</taxon>
        <taxon>NPAAA clade</taxon>
        <taxon>indigoferoid/millettioid clade</taxon>
        <taxon>Abreae</taxon>
        <taxon>Abrus</taxon>
    </lineage>
</organism>
<evidence type="ECO:0000259" key="22">
    <source>
        <dbReference type="PROSITE" id="PS51194"/>
    </source>
</evidence>
<evidence type="ECO:0000256" key="2">
    <source>
        <dbReference type="ARBA" id="ARBA00001946"/>
    </source>
</evidence>
<evidence type="ECO:0000259" key="19">
    <source>
        <dbReference type="PROSITE" id="PS50142"/>
    </source>
</evidence>
<feature type="domain" description="PAZ" evidence="20">
    <location>
        <begin position="810"/>
        <end position="923"/>
    </location>
</feature>
<keyword evidence="10" id="KW-0347">Helicase</keyword>
<dbReference type="InterPro" id="IPR038248">
    <property type="entry name" value="Dicer_dimer_sf"/>
</dbReference>
<evidence type="ECO:0000256" key="10">
    <source>
        <dbReference type="ARBA" id="ARBA00022806"/>
    </source>
</evidence>
<keyword evidence="12" id="KW-0460">Magnesium</keyword>
<comment type="similarity">
    <text evidence="17 18">Belongs to the helicase family. Dicer subfamily.</text>
</comment>
<evidence type="ECO:0000256" key="6">
    <source>
        <dbReference type="ARBA" id="ARBA00022737"/>
    </source>
</evidence>
<dbReference type="InterPro" id="IPR001650">
    <property type="entry name" value="Helicase_C-like"/>
</dbReference>
<evidence type="ECO:0000256" key="12">
    <source>
        <dbReference type="ARBA" id="ARBA00022842"/>
    </source>
</evidence>
<dbReference type="OrthoDB" id="6513042at2759"/>
<dbReference type="GO" id="GO:0004386">
    <property type="term" value="F:helicase activity"/>
    <property type="evidence" value="ECO:0007669"/>
    <property type="project" value="UniProtKB-KW"/>
</dbReference>
<keyword evidence="6" id="KW-0677">Repeat</keyword>
<evidence type="ECO:0000256" key="15">
    <source>
        <dbReference type="ARBA" id="ARBA00023211"/>
    </source>
</evidence>
<dbReference type="FunFam" id="1.10.1520.10:FF:000004">
    <property type="entry name" value="Endoribonuclease dicer-like 1"/>
    <property type="match status" value="1"/>
</dbReference>
<evidence type="ECO:0000256" key="11">
    <source>
        <dbReference type="ARBA" id="ARBA00022840"/>
    </source>
</evidence>
<dbReference type="PROSITE" id="PS51194">
    <property type="entry name" value="HELICASE_CTER"/>
    <property type="match status" value="1"/>
</dbReference>
<keyword evidence="15" id="KW-0464">Manganese</keyword>
<dbReference type="RefSeq" id="XP_027334517.1">
    <property type="nucleotide sequence ID" value="XM_027478716.1"/>
</dbReference>
<dbReference type="FunFam" id="3.30.160.380:FF:000001">
    <property type="entry name" value="Endoribonuclease dicer-like 1"/>
    <property type="match status" value="1"/>
</dbReference>
<evidence type="ECO:0000256" key="9">
    <source>
        <dbReference type="ARBA" id="ARBA00022801"/>
    </source>
</evidence>
<dbReference type="GO" id="GO:0005634">
    <property type="term" value="C:nucleus"/>
    <property type="evidence" value="ECO:0007669"/>
    <property type="project" value="UniProtKB-SubCell"/>
</dbReference>